<protein>
    <submittedName>
        <fullName evidence="2">Uncharacterized protein</fullName>
    </submittedName>
</protein>
<name>A0A8A1M2D5_AJECA</name>
<evidence type="ECO:0000313" key="2">
    <source>
        <dbReference type="EMBL" id="QSS58923.1"/>
    </source>
</evidence>
<feature type="compositionally biased region" description="Basic and acidic residues" evidence="1">
    <location>
        <begin position="41"/>
        <end position="56"/>
    </location>
</feature>
<evidence type="ECO:0000313" key="3">
    <source>
        <dbReference type="Proteomes" id="UP000663671"/>
    </source>
</evidence>
<reference evidence="2" key="1">
    <citation type="submission" date="2021-01" db="EMBL/GenBank/DDBJ databases">
        <title>Chromosome-level genome assembly of a human fungal pathogen reveals clustering of transcriptionally co-regulated genes.</title>
        <authorList>
            <person name="Voorhies M."/>
            <person name="Cohen S."/>
            <person name="Shea T.P."/>
            <person name="Petrus S."/>
            <person name="Munoz J.F."/>
            <person name="Poplawski S."/>
            <person name="Goldman W.E."/>
            <person name="Michael T."/>
            <person name="Cuomo C.A."/>
            <person name="Sil A."/>
            <person name="Beyhan S."/>
        </authorList>
    </citation>
    <scope>NUCLEOTIDE SEQUENCE</scope>
    <source>
        <strain evidence="2">WU24</strain>
    </source>
</reference>
<dbReference type="VEuPathDB" id="FungiDB:I7I51_08353"/>
<dbReference type="OrthoDB" id="10287271at2759"/>
<dbReference type="EMBL" id="CP069109">
    <property type="protein sequence ID" value="QSS58923.1"/>
    <property type="molecule type" value="Genomic_DNA"/>
</dbReference>
<organism evidence="2 3">
    <name type="scientific">Ajellomyces capsulatus</name>
    <name type="common">Darling's disease fungus</name>
    <name type="synonym">Histoplasma capsulatum</name>
    <dbReference type="NCBI Taxonomy" id="5037"/>
    <lineage>
        <taxon>Eukaryota</taxon>
        <taxon>Fungi</taxon>
        <taxon>Dikarya</taxon>
        <taxon>Ascomycota</taxon>
        <taxon>Pezizomycotina</taxon>
        <taxon>Eurotiomycetes</taxon>
        <taxon>Eurotiomycetidae</taxon>
        <taxon>Onygenales</taxon>
        <taxon>Ajellomycetaceae</taxon>
        <taxon>Histoplasma</taxon>
    </lineage>
</organism>
<gene>
    <name evidence="2" type="ORF">I7I51_08353</name>
</gene>
<dbReference type="Proteomes" id="UP000663671">
    <property type="component" value="Chromosome 2"/>
</dbReference>
<evidence type="ECO:0000256" key="1">
    <source>
        <dbReference type="SAM" id="MobiDB-lite"/>
    </source>
</evidence>
<feature type="region of interest" description="Disordered" evidence="1">
    <location>
        <begin position="1"/>
        <end position="60"/>
    </location>
</feature>
<sequence>MTKKSTILSLYRGVVDQQGSNDSGAKRVKMGHQGIGQSSRQDQKQTESKQINRDKGGLNSTRVVIPVQPQHPGGLCGSSSKTDAGQLAASTAPCMISHQVCPVAEGGIGTTGCRLLHSFAAAAQAAVPVQDDGRHRLWSSHSN</sequence>
<accession>A0A8A1M2D5</accession>
<proteinExistence type="predicted"/>
<dbReference type="AlphaFoldDB" id="A0A8A1M2D5"/>